<feature type="compositionally biased region" description="Basic and acidic residues" evidence="1">
    <location>
        <begin position="186"/>
        <end position="204"/>
    </location>
</feature>
<name>M2Q6H3_9PSEU</name>
<organism evidence="2 3">
    <name type="scientific">Amycolatopsis azurea DSM 43854</name>
    <dbReference type="NCBI Taxonomy" id="1238180"/>
    <lineage>
        <taxon>Bacteria</taxon>
        <taxon>Bacillati</taxon>
        <taxon>Actinomycetota</taxon>
        <taxon>Actinomycetes</taxon>
        <taxon>Pseudonocardiales</taxon>
        <taxon>Pseudonocardiaceae</taxon>
        <taxon>Amycolatopsis</taxon>
    </lineage>
</organism>
<sequence>MRMRSSLAIASAAAIAGVACSYGLCLLGAACVCGIRPAPLQPRPRGPSCLTAFQCRPCQRRFGYSAGRWVGLVGCIWARNGSWSEVVLGQTETSGDDVAGHVGDRALVAEGVGPEAGEGVVDRGGKAVAQDPGGLVYFRPMKRSALCFAAAGIPCQRFGTEQSGECQGCGYLLVAHRTGLSPMAHHRADADRSKAHGEGEDSTHAKPQGVGGESWPARGRCEVGTQDRPVAGGGVEDRPFSRRVLVVVKPGAGLVAEPGHLEDGGGRHGEGDPVDAQPGEVDLAWRHPASNLEVRHTVRRRPGLRKQIRAAEPSGDGWLQDLTLESELKDAEIRDQVMSFSWRTVHRTRG</sequence>
<dbReference type="Proteomes" id="UP000014137">
    <property type="component" value="Unassembled WGS sequence"/>
</dbReference>
<dbReference type="EMBL" id="ANMG01000021">
    <property type="protein sequence ID" value="EMD27575.1"/>
    <property type="molecule type" value="Genomic_DNA"/>
</dbReference>
<comment type="caution">
    <text evidence="2">The sequence shown here is derived from an EMBL/GenBank/DDBJ whole genome shotgun (WGS) entry which is preliminary data.</text>
</comment>
<protein>
    <submittedName>
        <fullName evidence="2">Uncharacterized protein</fullName>
    </submittedName>
</protein>
<evidence type="ECO:0000313" key="3">
    <source>
        <dbReference type="Proteomes" id="UP000014137"/>
    </source>
</evidence>
<dbReference type="AlphaFoldDB" id="M2Q6H3"/>
<dbReference type="PROSITE" id="PS51257">
    <property type="entry name" value="PROKAR_LIPOPROTEIN"/>
    <property type="match status" value="1"/>
</dbReference>
<gene>
    <name evidence="2" type="ORF">C791_1871</name>
</gene>
<dbReference type="PATRIC" id="fig|1238180.3.peg.2470"/>
<accession>M2Q6H3</accession>
<evidence type="ECO:0000313" key="2">
    <source>
        <dbReference type="EMBL" id="EMD27575.1"/>
    </source>
</evidence>
<feature type="region of interest" description="Disordered" evidence="1">
    <location>
        <begin position="184"/>
        <end position="236"/>
    </location>
</feature>
<evidence type="ECO:0000256" key="1">
    <source>
        <dbReference type="SAM" id="MobiDB-lite"/>
    </source>
</evidence>
<reference evidence="2 3" key="1">
    <citation type="submission" date="2012-10" db="EMBL/GenBank/DDBJ databases">
        <title>Genome assembly of Amycolatopsis azurea DSM 43854.</title>
        <authorList>
            <person name="Khatri I."/>
            <person name="Kaur I."/>
            <person name="Subramanian S."/>
            <person name="Mayilraj S."/>
        </authorList>
    </citation>
    <scope>NUCLEOTIDE SEQUENCE [LARGE SCALE GENOMIC DNA]</scope>
    <source>
        <strain evidence="2 3">DSM 43854</strain>
    </source>
</reference>
<proteinExistence type="predicted"/>